<proteinExistence type="predicted"/>
<evidence type="ECO:0000256" key="1">
    <source>
        <dbReference type="SAM" id="SignalP"/>
    </source>
</evidence>
<feature type="signal peptide" evidence="1">
    <location>
        <begin position="1"/>
        <end position="28"/>
    </location>
</feature>
<evidence type="ECO:0008006" key="4">
    <source>
        <dbReference type="Google" id="ProtNLM"/>
    </source>
</evidence>
<evidence type="ECO:0000313" key="3">
    <source>
        <dbReference type="Proteomes" id="UP000190888"/>
    </source>
</evidence>
<dbReference type="OrthoDB" id="679547at2"/>
<feature type="chain" id="PRO_5012256246" description="MG2 domain-containing protein" evidence="1">
    <location>
        <begin position="29"/>
        <end position="799"/>
    </location>
</feature>
<protein>
    <recommendedName>
        <fullName evidence="4">MG2 domain-containing protein</fullName>
    </recommendedName>
</protein>
<sequence length="799" mass="88364">MKRYVYRSGVVPALLIMVSLLGSDTAVAQQKDNIPAETVLAAYNHKVVQEKIYAHTDKDFYLAGELMWFKLYCVDAASHTVIDLSKIAYVELIDAANVPVIQAKAGLDKGDGKGSLQLPVNINSGRYRFRAYTNWMKNAGADFFFEKQVTVVNTQKSGGGVVKAPKPVYEAGFFPEGGNLVAGISSRIACKVTGPGNKGIAYSGAVINEQNDTVVRFASSRFGMSSFNFTPAAGNRYKAVIYTGNAQPLVKALPDAYAQGYVMHLSENAGIITVHVKSNKQDEEQLYLLVHTRGSVKYTAAAKVQNGQAVFTTEKNKLDAGISGFTVFNASRQPVCERLYFRKPDASASLAISMNADQAAYTERKKVTIDINTTSANSNKAADMSMAVYRLDSLQQMPETDISHYLLLASDLKGSVESPAYYFSDQADAAAAADELMLTQGWRRFKWEDVLQQRTPAFSFEPEFKGHVVTARTINTKTGAPVPFVEAYVSAPGKRTLFAPAFSDSTGRIKFELNQFYGSGELIFQTHPATDSTVRLDVASPFAVQYSAYNAASFNLPPSIAGSLLEQSIGMQSQHIYHGSQLARFTDPVNDSLPFYGKADGSYLLDNYTRFTNLEEVIREYVLMVNLRKREGKFHFVSFDVPGNAFFKDGPLVLLDGVPVFDADKMIAYDPMKIRKLETVNRKYFMGLVSFNGIINMITYKGDLNGFELDPKAVVLDYEGMQMQREFYSPVYDNPDRIDTHIPDFRNVLYWSPSVHTGDKGNTKVEFYTSDVKGKYAVILQGISSDGRTGSKILTFEVR</sequence>
<keyword evidence="3" id="KW-1185">Reference proteome</keyword>
<dbReference type="RefSeq" id="WP_139367202.1">
    <property type="nucleotide sequence ID" value="NZ_FUWH01000011.1"/>
</dbReference>
<dbReference type="STRING" id="413434.SAMN04488132_111110"/>
<keyword evidence="1" id="KW-0732">Signal</keyword>
<dbReference type="Gene3D" id="2.60.40.1930">
    <property type="match status" value="1"/>
</dbReference>
<accession>A0A1T4RCJ1</accession>
<reference evidence="2 3" key="1">
    <citation type="submission" date="2017-02" db="EMBL/GenBank/DDBJ databases">
        <authorList>
            <person name="Peterson S.W."/>
        </authorList>
    </citation>
    <scope>NUCLEOTIDE SEQUENCE [LARGE SCALE GENOMIC DNA]</scope>
    <source>
        <strain evidence="2 3">DSM 22335</strain>
    </source>
</reference>
<name>A0A1T4RCJ1_9BACT</name>
<dbReference type="Proteomes" id="UP000190888">
    <property type="component" value="Unassembled WGS sequence"/>
</dbReference>
<organism evidence="2 3">
    <name type="scientific">Sediminibacterium ginsengisoli</name>
    <dbReference type="NCBI Taxonomy" id="413434"/>
    <lineage>
        <taxon>Bacteria</taxon>
        <taxon>Pseudomonadati</taxon>
        <taxon>Bacteroidota</taxon>
        <taxon>Chitinophagia</taxon>
        <taxon>Chitinophagales</taxon>
        <taxon>Chitinophagaceae</taxon>
        <taxon>Sediminibacterium</taxon>
    </lineage>
</organism>
<evidence type="ECO:0000313" key="2">
    <source>
        <dbReference type="EMBL" id="SKA13536.1"/>
    </source>
</evidence>
<gene>
    <name evidence="2" type="ORF">SAMN04488132_111110</name>
</gene>
<dbReference type="EMBL" id="FUWH01000011">
    <property type="protein sequence ID" value="SKA13536.1"/>
    <property type="molecule type" value="Genomic_DNA"/>
</dbReference>
<dbReference type="AlphaFoldDB" id="A0A1T4RCJ1"/>